<evidence type="ECO:0000256" key="1">
    <source>
        <dbReference type="PROSITE-ProRule" id="PRU00047"/>
    </source>
</evidence>
<dbReference type="InterPro" id="IPR001878">
    <property type="entry name" value="Znf_CCHC"/>
</dbReference>
<dbReference type="InterPro" id="IPR036875">
    <property type="entry name" value="Znf_CCHC_sf"/>
</dbReference>
<gene>
    <name evidence="4" type="ORF">MKZ38_002656</name>
</gene>
<protein>
    <recommendedName>
        <fullName evidence="3">CCHC-type domain-containing protein</fullName>
    </recommendedName>
</protein>
<feature type="compositionally biased region" description="Basic and acidic residues" evidence="2">
    <location>
        <begin position="125"/>
        <end position="135"/>
    </location>
</feature>
<reference evidence="4" key="1">
    <citation type="submission" date="2022-07" db="EMBL/GenBank/DDBJ databases">
        <title>Draft genome sequence of Zalerion maritima ATCC 34329, a (micro)plastics degrading marine fungus.</title>
        <authorList>
            <person name="Paco A."/>
            <person name="Goncalves M.F.M."/>
            <person name="Rocha-Santos T.A.P."/>
            <person name="Alves A."/>
        </authorList>
    </citation>
    <scope>NUCLEOTIDE SEQUENCE</scope>
    <source>
        <strain evidence="4">ATCC 34329</strain>
    </source>
</reference>
<dbReference type="GO" id="GO:0008270">
    <property type="term" value="F:zinc ion binding"/>
    <property type="evidence" value="ECO:0007669"/>
    <property type="project" value="UniProtKB-KW"/>
</dbReference>
<feature type="domain" description="CCHC-type" evidence="3">
    <location>
        <begin position="245"/>
        <end position="260"/>
    </location>
</feature>
<sequence>MAPGNPDKVASTRLMAMGFMQRALAKDGGSIPPPTIPNSSKKRKTDHLKSGNKADKPPTFDQAALNAAVAEEERKRQAALKERAKALGDSRWVLRDPRSVTGSAMQKPMNIVEVGFSQIDQDEEDGRHDNPDHRLRFNTKASRKQTNLALQSSRKQHSESGDGDPSESTSDSDSASEADDEHGNHAPRDQKPKVTPPAKRRAEIAKANMFAEKRRKKEINPNRLISISAAKSRSGTTNSLSSMVCYGCGNKGHARANCPQSGRSRSGRR</sequence>
<feature type="compositionally biased region" description="Basic and acidic residues" evidence="2">
    <location>
        <begin position="47"/>
        <end position="58"/>
    </location>
</feature>
<dbReference type="PROSITE" id="PS50158">
    <property type="entry name" value="ZF_CCHC"/>
    <property type="match status" value="1"/>
</dbReference>
<evidence type="ECO:0000259" key="3">
    <source>
        <dbReference type="PROSITE" id="PS50158"/>
    </source>
</evidence>
<dbReference type="AlphaFoldDB" id="A0AAD5RYN2"/>
<name>A0AAD5RYN2_9PEZI</name>
<organism evidence="4 5">
    <name type="scientific">Zalerion maritima</name>
    <dbReference type="NCBI Taxonomy" id="339359"/>
    <lineage>
        <taxon>Eukaryota</taxon>
        <taxon>Fungi</taxon>
        <taxon>Dikarya</taxon>
        <taxon>Ascomycota</taxon>
        <taxon>Pezizomycotina</taxon>
        <taxon>Sordariomycetes</taxon>
        <taxon>Lulworthiomycetidae</taxon>
        <taxon>Lulworthiales</taxon>
        <taxon>Lulworthiaceae</taxon>
        <taxon>Zalerion</taxon>
    </lineage>
</organism>
<feature type="compositionally biased region" description="Polar residues" evidence="2">
    <location>
        <begin position="144"/>
        <end position="153"/>
    </location>
</feature>
<dbReference type="SUPFAM" id="SSF57756">
    <property type="entry name" value="Retrovirus zinc finger-like domains"/>
    <property type="match status" value="1"/>
</dbReference>
<comment type="caution">
    <text evidence="4">The sequence shown here is derived from an EMBL/GenBank/DDBJ whole genome shotgun (WGS) entry which is preliminary data.</text>
</comment>
<feature type="region of interest" description="Disordered" evidence="2">
    <location>
        <begin position="98"/>
        <end position="225"/>
    </location>
</feature>
<keyword evidence="1" id="KW-0862">Zinc</keyword>
<keyword evidence="1" id="KW-0479">Metal-binding</keyword>
<dbReference type="Proteomes" id="UP001201980">
    <property type="component" value="Unassembled WGS sequence"/>
</dbReference>
<feature type="region of interest" description="Disordered" evidence="2">
    <location>
        <begin position="24"/>
        <end position="60"/>
    </location>
</feature>
<evidence type="ECO:0000313" key="4">
    <source>
        <dbReference type="EMBL" id="KAJ2906231.1"/>
    </source>
</evidence>
<keyword evidence="5" id="KW-1185">Reference proteome</keyword>
<accession>A0AAD5RYN2</accession>
<evidence type="ECO:0000256" key="2">
    <source>
        <dbReference type="SAM" id="MobiDB-lite"/>
    </source>
</evidence>
<proteinExistence type="predicted"/>
<dbReference type="GO" id="GO:0003676">
    <property type="term" value="F:nucleic acid binding"/>
    <property type="evidence" value="ECO:0007669"/>
    <property type="project" value="InterPro"/>
</dbReference>
<keyword evidence="1" id="KW-0863">Zinc-finger</keyword>
<evidence type="ECO:0000313" key="5">
    <source>
        <dbReference type="Proteomes" id="UP001201980"/>
    </source>
</evidence>
<dbReference type="EMBL" id="JAKWBI020000017">
    <property type="protein sequence ID" value="KAJ2906231.1"/>
    <property type="molecule type" value="Genomic_DNA"/>
</dbReference>
<feature type="compositionally biased region" description="Basic and acidic residues" evidence="2">
    <location>
        <begin position="181"/>
        <end position="192"/>
    </location>
</feature>
<dbReference type="Gene3D" id="4.10.60.10">
    <property type="entry name" value="Zinc finger, CCHC-type"/>
    <property type="match status" value="1"/>
</dbReference>